<sequence>MLLDKLETKKEIICELKKEMDLVCKFFIVVNIEENITPAIYLDNMVIGFVDFIGAEFDLDLYIF</sequence>
<dbReference type="Proteomes" id="UP000183997">
    <property type="component" value="Unassembled WGS sequence"/>
</dbReference>
<proteinExistence type="predicted"/>
<name>A0A1M6XDQ0_9FIRM</name>
<keyword evidence="2" id="KW-1185">Reference proteome</keyword>
<dbReference type="AlphaFoldDB" id="A0A1M6XDQ0"/>
<protein>
    <submittedName>
        <fullName evidence="1">Uncharacterized protein</fullName>
    </submittedName>
</protein>
<gene>
    <name evidence="1" type="ORF">SAMN02745123_03992</name>
</gene>
<evidence type="ECO:0000313" key="2">
    <source>
        <dbReference type="Proteomes" id="UP000183997"/>
    </source>
</evidence>
<accession>A0A1M6XDQ0</accession>
<dbReference type="EMBL" id="FRAR01000045">
    <property type="protein sequence ID" value="SHL04076.1"/>
    <property type="molecule type" value="Genomic_DNA"/>
</dbReference>
<dbReference type="Pfam" id="PF14106">
    <property type="entry name" value="DUF4279"/>
    <property type="match status" value="1"/>
</dbReference>
<dbReference type="STRING" id="1121421.SAMN02745123_03992"/>
<reference evidence="2" key="1">
    <citation type="submission" date="2016-11" db="EMBL/GenBank/DDBJ databases">
        <authorList>
            <person name="Varghese N."/>
            <person name="Submissions S."/>
        </authorList>
    </citation>
    <scope>NUCLEOTIDE SEQUENCE [LARGE SCALE GENOMIC DNA]</scope>
    <source>
        <strain evidence="2">DSM 10349</strain>
    </source>
</reference>
<dbReference type="InterPro" id="IPR025459">
    <property type="entry name" value="DUF4279"/>
</dbReference>
<organism evidence="1 2">
    <name type="scientific">Desulforamulus aeronauticus DSM 10349</name>
    <dbReference type="NCBI Taxonomy" id="1121421"/>
    <lineage>
        <taxon>Bacteria</taxon>
        <taxon>Bacillati</taxon>
        <taxon>Bacillota</taxon>
        <taxon>Clostridia</taxon>
        <taxon>Eubacteriales</taxon>
        <taxon>Peptococcaceae</taxon>
        <taxon>Desulforamulus</taxon>
    </lineage>
</organism>
<evidence type="ECO:0000313" key="1">
    <source>
        <dbReference type="EMBL" id="SHL04076.1"/>
    </source>
</evidence>